<evidence type="ECO:0000256" key="1">
    <source>
        <dbReference type="ARBA" id="ARBA00008857"/>
    </source>
</evidence>
<evidence type="ECO:0000313" key="5">
    <source>
        <dbReference type="EMBL" id="KJF44069.1"/>
    </source>
</evidence>
<dbReference type="Pfam" id="PF13102">
    <property type="entry name" value="Phage_int_SAM_5"/>
    <property type="match status" value="1"/>
</dbReference>
<dbReference type="InterPro" id="IPR025269">
    <property type="entry name" value="SAM-like_dom"/>
</dbReference>
<keyword evidence="3" id="KW-0233">DNA recombination</keyword>
<evidence type="ECO:0000256" key="3">
    <source>
        <dbReference type="ARBA" id="ARBA00023172"/>
    </source>
</evidence>
<dbReference type="Pfam" id="PF00589">
    <property type="entry name" value="Phage_integrase"/>
    <property type="match status" value="1"/>
</dbReference>
<protein>
    <recommendedName>
        <fullName evidence="4">Tyr recombinase domain-containing protein</fullName>
    </recommendedName>
</protein>
<dbReference type="InterPro" id="IPR013762">
    <property type="entry name" value="Integrase-like_cat_sf"/>
</dbReference>
<evidence type="ECO:0000259" key="4">
    <source>
        <dbReference type="PROSITE" id="PS51898"/>
    </source>
</evidence>
<sequence length="455" mass="53901">MPNYSFVLRKPYKKGVSEELKKRRQLGKNISSLLNQDQTPVLLFISFDREHRFKCKTGMQVFPAHWDFVKQRKKQQAPGAQKFNKSLNRLLEKSQEYYSTIMEEAELKQPSYDEIKNKLQDFIFDFQNPRLKEENGFFDVYKEFIRRKTAELHPRTIQKFNTAKTVLNKFTDKYYRRFDFDKIDVNFIDSYRHYLLYEAENQKSEEDGYRDDTVSKFIENLKNFLRWSFERGYHSNTIFQHSEFRSKRDSNVDIVTLSIQELKQFYDHDFGKDNHLDRARDLFCFGAFTGQRWSDVAGFKKEQIMGDAWIFQAYKTKKETVIPLVGYAAPALDVLKKYKYKLPEISNQKLNDNLKVAAEKAKLKRVVKITRKQGVKSIVIEEPIHRIISTHMARRTAVSILLNIYKMPVPQVMEITGHSDFKTLKRYIDDDKDALRNNLAQTKSVNQIMEVVKSA</sequence>
<dbReference type="InterPro" id="IPR011010">
    <property type="entry name" value="DNA_brk_join_enz"/>
</dbReference>
<dbReference type="OrthoDB" id="1493636at2"/>
<dbReference type="InterPro" id="IPR002104">
    <property type="entry name" value="Integrase_catalytic"/>
</dbReference>
<comment type="caution">
    <text evidence="5">The sequence shown here is derived from an EMBL/GenBank/DDBJ whole genome shotgun (WGS) entry which is preliminary data.</text>
</comment>
<gene>
    <name evidence="5" type="ORF">LH29_00580</name>
</gene>
<comment type="similarity">
    <text evidence="1">Belongs to the 'phage' integrase family.</text>
</comment>
<reference evidence="5 6" key="1">
    <citation type="submission" date="2014-09" db="EMBL/GenBank/DDBJ databases">
        <title>Draft Genome Sequence of Draconibacterium sp. JN14CK-3.</title>
        <authorList>
            <person name="Dong C."/>
            <person name="Lai Q."/>
            <person name="Shao Z."/>
        </authorList>
    </citation>
    <scope>NUCLEOTIDE SEQUENCE [LARGE SCALE GENOMIC DNA]</scope>
    <source>
        <strain evidence="5 6">JN14CK-3</strain>
    </source>
</reference>
<dbReference type="PROSITE" id="PS51898">
    <property type="entry name" value="TYR_RECOMBINASE"/>
    <property type="match status" value="1"/>
</dbReference>
<evidence type="ECO:0000256" key="2">
    <source>
        <dbReference type="ARBA" id="ARBA00023125"/>
    </source>
</evidence>
<dbReference type="EMBL" id="JRHC01000001">
    <property type="protein sequence ID" value="KJF44069.1"/>
    <property type="molecule type" value="Genomic_DNA"/>
</dbReference>
<dbReference type="GO" id="GO:0015074">
    <property type="term" value="P:DNA integration"/>
    <property type="evidence" value="ECO:0007669"/>
    <property type="project" value="InterPro"/>
</dbReference>
<keyword evidence="2" id="KW-0238">DNA-binding</keyword>
<accession>A0A0D8JBF3</accession>
<dbReference type="STRING" id="1544798.LH29_00580"/>
<dbReference type="InterPro" id="IPR050090">
    <property type="entry name" value="Tyrosine_recombinase_XerCD"/>
</dbReference>
<dbReference type="SUPFAM" id="SSF56349">
    <property type="entry name" value="DNA breaking-rejoining enzymes"/>
    <property type="match status" value="1"/>
</dbReference>
<proteinExistence type="inferred from homology"/>
<evidence type="ECO:0000313" key="6">
    <source>
        <dbReference type="Proteomes" id="UP000032544"/>
    </source>
</evidence>
<keyword evidence="6" id="KW-1185">Reference proteome</keyword>
<name>A0A0D8JBF3_9BACT</name>
<dbReference type="GO" id="GO:0003677">
    <property type="term" value="F:DNA binding"/>
    <property type="evidence" value="ECO:0007669"/>
    <property type="project" value="UniProtKB-KW"/>
</dbReference>
<organism evidence="5 6">
    <name type="scientific">Draconibacterium sediminis</name>
    <dbReference type="NCBI Taxonomy" id="1544798"/>
    <lineage>
        <taxon>Bacteria</taxon>
        <taxon>Pseudomonadati</taxon>
        <taxon>Bacteroidota</taxon>
        <taxon>Bacteroidia</taxon>
        <taxon>Marinilabiliales</taxon>
        <taxon>Prolixibacteraceae</taxon>
        <taxon>Draconibacterium</taxon>
    </lineage>
</organism>
<dbReference type="Proteomes" id="UP000032544">
    <property type="component" value="Unassembled WGS sequence"/>
</dbReference>
<dbReference type="InterPro" id="IPR010998">
    <property type="entry name" value="Integrase_recombinase_N"/>
</dbReference>
<dbReference type="GO" id="GO:0006310">
    <property type="term" value="P:DNA recombination"/>
    <property type="evidence" value="ECO:0007669"/>
    <property type="project" value="UniProtKB-KW"/>
</dbReference>
<dbReference type="PANTHER" id="PTHR30349">
    <property type="entry name" value="PHAGE INTEGRASE-RELATED"/>
    <property type="match status" value="1"/>
</dbReference>
<dbReference type="PANTHER" id="PTHR30349:SF64">
    <property type="entry name" value="PROPHAGE INTEGRASE INTD-RELATED"/>
    <property type="match status" value="1"/>
</dbReference>
<dbReference type="RefSeq" id="WP_045025629.1">
    <property type="nucleotide sequence ID" value="NZ_JRHC01000001.1"/>
</dbReference>
<dbReference type="AlphaFoldDB" id="A0A0D8JBF3"/>
<dbReference type="Gene3D" id="1.10.443.10">
    <property type="entry name" value="Intergrase catalytic core"/>
    <property type="match status" value="1"/>
</dbReference>
<dbReference type="Gene3D" id="1.10.150.130">
    <property type="match status" value="1"/>
</dbReference>
<feature type="domain" description="Tyr recombinase" evidence="4">
    <location>
        <begin position="252"/>
        <end position="440"/>
    </location>
</feature>